<reference evidence="1" key="3">
    <citation type="submission" date="2020-12" db="UniProtKB">
        <authorList>
            <consortium name="EnsemblPlants"/>
        </authorList>
    </citation>
    <scope>IDENTIFICATION</scope>
</reference>
<organism evidence="1 2">
    <name type="scientific">Physcomitrium patens</name>
    <name type="common">Spreading-leaved earth moss</name>
    <name type="synonym">Physcomitrella patens</name>
    <dbReference type="NCBI Taxonomy" id="3218"/>
    <lineage>
        <taxon>Eukaryota</taxon>
        <taxon>Viridiplantae</taxon>
        <taxon>Streptophyta</taxon>
        <taxon>Embryophyta</taxon>
        <taxon>Bryophyta</taxon>
        <taxon>Bryophytina</taxon>
        <taxon>Bryopsida</taxon>
        <taxon>Funariidae</taxon>
        <taxon>Funariales</taxon>
        <taxon>Funariaceae</taxon>
        <taxon>Physcomitrium</taxon>
    </lineage>
</organism>
<dbReference type="Proteomes" id="UP000006727">
    <property type="component" value="Chromosome 8"/>
</dbReference>
<dbReference type="EMBL" id="ABEU02000008">
    <property type="status" value="NOT_ANNOTATED_CDS"/>
    <property type="molecule type" value="Genomic_DNA"/>
</dbReference>
<protein>
    <submittedName>
        <fullName evidence="1">Uncharacterized protein</fullName>
    </submittedName>
</protein>
<dbReference type="EnsemblPlants" id="Pp3c8_15700V3.2">
    <property type="protein sequence ID" value="Pp3c8_15700V3.2"/>
    <property type="gene ID" value="Pp3c8_15700"/>
</dbReference>
<accession>A0A7I4EC41</accession>
<reference evidence="1 2" key="1">
    <citation type="journal article" date="2008" name="Science">
        <title>The Physcomitrella genome reveals evolutionary insights into the conquest of land by plants.</title>
        <authorList>
            <person name="Rensing S."/>
            <person name="Lang D."/>
            <person name="Zimmer A."/>
            <person name="Terry A."/>
            <person name="Salamov A."/>
            <person name="Shapiro H."/>
            <person name="Nishiyama T."/>
            <person name="Perroud P.-F."/>
            <person name="Lindquist E."/>
            <person name="Kamisugi Y."/>
            <person name="Tanahashi T."/>
            <person name="Sakakibara K."/>
            <person name="Fujita T."/>
            <person name="Oishi K."/>
            <person name="Shin-I T."/>
            <person name="Kuroki Y."/>
            <person name="Toyoda A."/>
            <person name="Suzuki Y."/>
            <person name="Hashimoto A."/>
            <person name="Yamaguchi K."/>
            <person name="Sugano A."/>
            <person name="Kohara Y."/>
            <person name="Fujiyama A."/>
            <person name="Anterola A."/>
            <person name="Aoki S."/>
            <person name="Ashton N."/>
            <person name="Barbazuk W.B."/>
            <person name="Barker E."/>
            <person name="Bennetzen J."/>
            <person name="Bezanilla M."/>
            <person name="Blankenship R."/>
            <person name="Cho S.H."/>
            <person name="Dutcher S."/>
            <person name="Estelle M."/>
            <person name="Fawcett J.A."/>
            <person name="Gundlach H."/>
            <person name="Hanada K."/>
            <person name="Heyl A."/>
            <person name="Hicks K.A."/>
            <person name="Hugh J."/>
            <person name="Lohr M."/>
            <person name="Mayer K."/>
            <person name="Melkozernov A."/>
            <person name="Murata T."/>
            <person name="Nelson D."/>
            <person name="Pils B."/>
            <person name="Prigge M."/>
            <person name="Reiss B."/>
            <person name="Renner T."/>
            <person name="Rombauts S."/>
            <person name="Rushton P."/>
            <person name="Sanderfoot A."/>
            <person name="Schween G."/>
            <person name="Shiu S.-H."/>
            <person name="Stueber K."/>
            <person name="Theodoulou F.L."/>
            <person name="Tu H."/>
            <person name="Van de Peer Y."/>
            <person name="Verrier P.J."/>
            <person name="Waters E."/>
            <person name="Wood A."/>
            <person name="Yang L."/>
            <person name="Cove D."/>
            <person name="Cuming A."/>
            <person name="Hasebe M."/>
            <person name="Lucas S."/>
            <person name="Mishler D.B."/>
            <person name="Reski R."/>
            <person name="Grigoriev I."/>
            <person name="Quatrano R.S."/>
            <person name="Boore J.L."/>
        </authorList>
    </citation>
    <scope>NUCLEOTIDE SEQUENCE [LARGE SCALE GENOMIC DNA]</scope>
    <source>
        <strain evidence="1 2">cv. Gransden 2004</strain>
    </source>
</reference>
<name>A0A7I4EC41_PHYPA</name>
<dbReference type="Gramene" id="Pp3c8_15700V3.2">
    <property type="protein sequence ID" value="Pp3c8_15700V3.2"/>
    <property type="gene ID" value="Pp3c8_15700"/>
</dbReference>
<keyword evidence="2" id="KW-1185">Reference proteome</keyword>
<dbReference type="InParanoid" id="A0A7I4EC41"/>
<dbReference type="AlphaFoldDB" id="A0A7I4EC41"/>
<proteinExistence type="predicted"/>
<sequence>MVYRGLSSRFLATAEALLAIVAFHEELRNDGPEKADLRHSAAPVFTEPPLCFLSKGSLTICLYH</sequence>
<reference evidence="1 2" key="2">
    <citation type="journal article" date="2018" name="Plant J.">
        <title>The Physcomitrella patens chromosome-scale assembly reveals moss genome structure and evolution.</title>
        <authorList>
            <person name="Lang D."/>
            <person name="Ullrich K.K."/>
            <person name="Murat F."/>
            <person name="Fuchs J."/>
            <person name="Jenkins J."/>
            <person name="Haas F.B."/>
            <person name="Piednoel M."/>
            <person name="Gundlach H."/>
            <person name="Van Bel M."/>
            <person name="Meyberg R."/>
            <person name="Vives C."/>
            <person name="Morata J."/>
            <person name="Symeonidi A."/>
            <person name="Hiss M."/>
            <person name="Muchero W."/>
            <person name="Kamisugi Y."/>
            <person name="Saleh O."/>
            <person name="Blanc G."/>
            <person name="Decker E.L."/>
            <person name="van Gessel N."/>
            <person name="Grimwood J."/>
            <person name="Hayes R.D."/>
            <person name="Graham S.W."/>
            <person name="Gunter L.E."/>
            <person name="McDaniel S.F."/>
            <person name="Hoernstein S.N.W."/>
            <person name="Larsson A."/>
            <person name="Li F.W."/>
            <person name="Perroud P.F."/>
            <person name="Phillips J."/>
            <person name="Ranjan P."/>
            <person name="Rokshar D.S."/>
            <person name="Rothfels C.J."/>
            <person name="Schneider L."/>
            <person name="Shu S."/>
            <person name="Stevenson D.W."/>
            <person name="Thummler F."/>
            <person name="Tillich M."/>
            <person name="Villarreal Aguilar J.C."/>
            <person name="Widiez T."/>
            <person name="Wong G.K."/>
            <person name="Wymore A."/>
            <person name="Zhang Y."/>
            <person name="Zimmer A.D."/>
            <person name="Quatrano R.S."/>
            <person name="Mayer K.F.X."/>
            <person name="Goodstein D."/>
            <person name="Casacuberta J.M."/>
            <person name="Vandepoele K."/>
            <person name="Reski R."/>
            <person name="Cuming A.C."/>
            <person name="Tuskan G.A."/>
            <person name="Maumus F."/>
            <person name="Salse J."/>
            <person name="Schmutz J."/>
            <person name="Rensing S.A."/>
        </authorList>
    </citation>
    <scope>NUCLEOTIDE SEQUENCE [LARGE SCALE GENOMIC DNA]</scope>
    <source>
        <strain evidence="1 2">cv. Gransden 2004</strain>
    </source>
</reference>
<evidence type="ECO:0000313" key="2">
    <source>
        <dbReference type="Proteomes" id="UP000006727"/>
    </source>
</evidence>
<evidence type="ECO:0000313" key="1">
    <source>
        <dbReference type="EnsemblPlants" id="Pp3c8_15700V3.2"/>
    </source>
</evidence>